<dbReference type="Gene3D" id="3.10.660.10">
    <property type="entry name" value="DPH Zinc finger"/>
    <property type="match status" value="1"/>
</dbReference>
<dbReference type="EMBL" id="SDOX01000021">
    <property type="protein sequence ID" value="TFJ84030.1"/>
    <property type="molecule type" value="Genomic_DNA"/>
</dbReference>
<sequence length="190" mass="20266">MNSTPTLSLYDILGVSPAASPSTIKRAYQSAARATHPDKAAAHPKGGCRARPGHVSSPRFTFLEIQAAWDVLRAPDSRAAYDEGWERQRDEEVEGFIAEEVRVAEMEEEGGGEGRKEGWLLYPCRCGDAFRVPKEEGRFLVRGAGRRETEEGGTEKVQVDGSGGGGGGQDGGAAVVVTCDGCSLRIRVSG</sequence>
<dbReference type="GO" id="GO:0008198">
    <property type="term" value="F:ferrous iron binding"/>
    <property type="evidence" value="ECO:0007669"/>
    <property type="project" value="TreeGrafter"/>
</dbReference>
<dbReference type="AlphaFoldDB" id="A0A4D9CXP6"/>
<organism evidence="8 9">
    <name type="scientific">Nannochloropsis salina CCMP1776</name>
    <dbReference type="NCBI Taxonomy" id="1027361"/>
    <lineage>
        <taxon>Eukaryota</taxon>
        <taxon>Sar</taxon>
        <taxon>Stramenopiles</taxon>
        <taxon>Ochrophyta</taxon>
        <taxon>Eustigmatophyceae</taxon>
        <taxon>Eustigmatales</taxon>
        <taxon>Monodopsidaceae</taxon>
        <taxon>Microchloropsis</taxon>
        <taxon>Microchloropsis salina</taxon>
    </lineage>
</organism>
<evidence type="ECO:0000313" key="8">
    <source>
        <dbReference type="EMBL" id="TFJ84030.1"/>
    </source>
</evidence>
<dbReference type="PANTHER" id="PTHR45255">
    <property type="entry name" value="DNAJ HOMOLOG SUBFAMILY C MEMBER 24"/>
    <property type="match status" value="1"/>
</dbReference>
<comment type="similarity">
    <text evidence="1">Belongs to the DPH4 family.</text>
</comment>
<dbReference type="PANTHER" id="PTHR45255:SF1">
    <property type="entry name" value="DNAJ HOMOLOG SUBFAMILY C MEMBER 24"/>
    <property type="match status" value="1"/>
</dbReference>
<feature type="compositionally biased region" description="Gly residues" evidence="5">
    <location>
        <begin position="161"/>
        <end position="171"/>
    </location>
</feature>
<evidence type="ECO:0000259" key="6">
    <source>
        <dbReference type="PROSITE" id="PS50076"/>
    </source>
</evidence>
<dbReference type="GO" id="GO:0001671">
    <property type="term" value="F:ATPase activator activity"/>
    <property type="evidence" value="ECO:0007669"/>
    <property type="project" value="TreeGrafter"/>
</dbReference>
<dbReference type="SUPFAM" id="SSF46565">
    <property type="entry name" value="Chaperone J-domain"/>
    <property type="match status" value="1"/>
</dbReference>
<dbReference type="SUPFAM" id="SSF144217">
    <property type="entry name" value="CSL zinc finger"/>
    <property type="match status" value="1"/>
</dbReference>
<accession>A0A4D9CXP6</accession>
<feature type="domain" description="DPH-type MB" evidence="7">
    <location>
        <begin position="97"/>
        <end position="190"/>
    </location>
</feature>
<feature type="domain" description="J" evidence="6">
    <location>
        <begin position="8"/>
        <end position="85"/>
    </location>
</feature>
<dbReference type="InterPro" id="IPR007872">
    <property type="entry name" value="DPH_MB_dom"/>
</dbReference>
<dbReference type="PROSITE" id="PS50076">
    <property type="entry name" value="DNAJ_2"/>
    <property type="match status" value="1"/>
</dbReference>
<evidence type="ECO:0000256" key="1">
    <source>
        <dbReference type="ARBA" id="ARBA00006169"/>
    </source>
</evidence>
<keyword evidence="2" id="KW-0479">Metal-binding</keyword>
<feature type="region of interest" description="Disordered" evidence="5">
    <location>
        <begin position="33"/>
        <end position="53"/>
    </location>
</feature>
<evidence type="ECO:0000256" key="5">
    <source>
        <dbReference type="SAM" id="MobiDB-lite"/>
    </source>
</evidence>
<dbReference type="SMART" id="SM00271">
    <property type="entry name" value="DnaJ"/>
    <property type="match status" value="1"/>
</dbReference>
<keyword evidence="3" id="KW-0862">Zinc</keyword>
<evidence type="ECO:0000256" key="4">
    <source>
        <dbReference type="ARBA" id="ARBA00023004"/>
    </source>
</evidence>
<dbReference type="PROSITE" id="PS51074">
    <property type="entry name" value="DPH_MB"/>
    <property type="match status" value="1"/>
</dbReference>
<evidence type="ECO:0000256" key="3">
    <source>
        <dbReference type="ARBA" id="ARBA00022833"/>
    </source>
</evidence>
<dbReference type="InterPro" id="IPR036869">
    <property type="entry name" value="J_dom_sf"/>
</dbReference>
<name>A0A4D9CXP6_9STRA</name>
<comment type="caution">
    <text evidence="8">The sequence shown here is derived from an EMBL/GenBank/DDBJ whole genome shotgun (WGS) entry which is preliminary data.</text>
</comment>
<reference evidence="8 9" key="1">
    <citation type="submission" date="2019-01" db="EMBL/GenBank/DDBJ databases">
        <title>Nuclear Genome Assembly of the Microalgal Biofuel strain Nannochloropsis salina CCMP1776.</title>
        <authorList>
            <person name="Hovde B."/>
        </authorList>
    </citation>
    <scope>NUCLEOTIDE SEQUENCE [LARGE SCALE GENOMIC DNA]</scope>
    <source>
        <strain evidence="8 9">CCMP1776</strain>
    </source>
</reference>
<dbReference type="Pfam" id="PF00226">
    <property type="entry name" value="DnaJ"/>
    <property type="match status" value="1"/>
</dbReference>
<dbReference type="PRINTS" id="PR00625">
    <property type="entry name" value="JDOMAIN"/>
</dbReference>
<dbReference type="Gene3D" id="1.10.287.110">
    <property type="entry name" value="DnaJ domain"/>
    <property type="match status" value="1"/>
</dbReference>
<dbReference type="OrthoDB" id="164807at2759"/>
<dbReference type="Pfam" id="PF05207">
    <property type="entry name" value="Zn_ribbon_CSL"/>
    <property type="match status" value="1"/>
</dbReference>
<gene>
    <name evidence="8" type="ORF">NSK_005125</name>
</gene>
<keyword evidence="4" id="KW-0408">Iron</keyword>
<evidence type="ECO:0000256" key="2">
    <source>
        <dbReference type="ARBA" id="ARBA00022723"/>
    </source>
</evidence>
<dbReference type="CDD" id="cd06257">
    <property type="entry name" value="DnaJ"/>
    <property type="match status" value="1"/>
</dbReference>
<evidence type="ECO:0000259" key="7">
    <source>
        <dbReference type="PROSITE" id="PS51074"/>
    </source>
</evidence>
<keyword evidence="9" id="KW-1185">Reference proteome</keyword>
<feature type="region of interest" description="Disordered" evidence="5">
    <location>
        <begin position="145"/>
        <end position="172"/>
    </location>
</feature>
<protein>
    <recommendedName>
        <fullName evidence="10">J domain-containing protein</fullName>
    </recommendedName>
</protein>
<proteinExistence type="inferred from homology"/>
<dbReference type="InterPro" id="IPR036671">
    <property type="entry name" value="DPH_MB_sf"/>
</dbReference>
<dbReference type="Proteomes" id="UP000355283">
    <property type="component" value="Unassembled WGS sequence"/>
</dbReference>
<dbReference type="InterPro" id="IPR001623">
    <property type="entry name" value="DnaJ_domain"/>
</dbReference>
<feature type="compositionally biased region" description="Basic and acidic residues" evidence="5">
    <location>
        <begin position="145"/>
        <end position="158"/>
    </location>
</feature>
<evidence type="ECO:0000313" key="9">
    <source>
        <dbReference type="Proteomes" id="UP000355283"/>
    </source>
</evidence>
<evidence type="ECO:0008006" key="10">
    <source>
        <dbReference type="Google" id="ProtNLM"/>
    </source>
</evidence>